<feature type="compositionally biased region" description="Basic residues" evidence="1">
    <location>
        <begin position="303"/>
        <end position="314"/>
    </location>
</feature>
<name>A0ABT1ZIL9_9MICO</name>
<feature type="compositionally biased region" description="Basic and acidic residues" evidence="1">
    <location>
        <begin position="1"/>
        <end position="11"/>
    </location>
</feature>
<evidence type="ECO:0000313" key="3">
    <source>
        <dbReference type="Proteomes" id="UP001205337"/>
    </source>
</evidence>
<feature type="compositionally biased region" description="Basic and acidic residues" evidence="1">
    <location>
        <begin position="289"/>
        <end position="302"/>
    </location>
</feature>
<gene>
    <name evidence="2" type="ORF">NUH29_13505</name>
</gene>
<comment type="caution">
    <text evidence="2">The sequence shown here is derived from an EMBL/GenBank/DDBJ whole genome shotgun (WGS) entry which is preliminary data.</text>
</comment>
<proteinExistence type="predicted"/>
<evidence type="ECO:0000256" key="1">
    <source>
        <dbReference type="SAM" id="MobiDB-lite"/>
    </source>
</evidence>
<keyword evidence="3" id="KW-1185">Reference proteome</keyword>
<evidence type="ECO:0000313" key="2">
    <source>
        <dbReference type="EMBL" id="MCS0500564.1"/>
    </source>
</evidence>
<evidence type="ECO:0008006" key="4">
    <source>
        <dbReference type="Google" id="ProtNLM"/>
    </source>
</evidence>
<reference evidence="2 3" key="1">
    <citation type="submission" date="2022-08" db="EMBL/GenBank/DDBJ databases">
        <authorList>
            <person name="Li F."/>
        </authorList>
    </citation>
    <scope>NUCLEOTIDE SEQUENCE [LARGE SCALE GENOMIC DNA]</scope>
    <source>
        <strain evidence="2 3">10F1B-8-1</strain>
    </source>
</reference>
<organism evidence="2 3">
    <name type="scientific">Protaetiibacter mangrovi</name>
    <dbReference type="NCBI Taxonomy" id="2970926"/>
    <lineage>
        <taxon>Bacteria</taxon>
        <taxon>Bacillati</taxon>
        <taxon>Actinomycetota</taxon>
        <taxon>Actinomycetes</taxon>
        <taxon>Micrococcales</taxon>
        <taxon>Microbacteriaceae</taxon>
        <taxon>Protaetiibacter</taxon>
    </lineage>
</organism>
<feature type="region of interest" description="Disordered" evidence="1">
    <location>
        <begin position="274"/>
        <end position="314"/>
    </location>
</feature>
<sequence>MEESAAERRGPAADPVGPGSELVPAAPPTPTVLPPVSGSETPGAAGDEVAGGAGDSRLDQLLDRVMSVHRPAVLAHLRGIRSRYPDATPEQVLRILERRYLTTVTTSGAGVGVAAAVPAVGTGAALALSGAETVLFLEATALFAQSVAELHGIPVDDPERGRALVLAMVIGGPSQELIAQFTGQATGRGPAKPEFWGTLIAKNLPRTAVTQFMDRVRKVYLPRMLASAGGGIVGRVLPFGVGAVVGGTANQLLGRRVVKTARTAFGPPPYVFPSSTQPKVVAPGPRATKRAERAVAAGERRAIRAAKRNPPHPG</sequence>
<dbReference type="Proteomes" id="UP001205337">
    <property type="component" value="Unassembled WGS sequence"/>
</dbReference>
<feature type="region of interest" description="Disordered" evidence="1">
    <location>
        <begin position="1"/>
        <end position="54"/>
    </location>
</feature>
<protein>
    <recommendedName>
        <fullName evidence="4">Di-and tripeptidase</fullName>
    </recommendedName>
</protein>
<dbReference type="RefSeq" id="WP_258799746.1">
    <property type="nucleotide sequence ID" value="NZ_JANTHX010000008.1"/>
</dbReference>
<accession>A0ABT1ZIL9</accession>
<dbReference type="EMBL" id="JANTHX010000008">
    <property type="protein sequence ID" value="MCS0500564.1"/>
    <property type="molecule type" value="Genomic_DNA"/>
</dbReference>